<feature type="domain" description="DUF4142" evidence="3">
    <location>
        <begin position="33"/>
        <end position="166"/>
    </location>
</feature>
<dbReference type="PANTHER" id="PTHR38593:SF1">
    <property type="entry name" value="BLR2558 PROTEIN"/>
    <property type="match status" value="1"/>
</dbReference>
<proteinExistence type="predicted"/>
<evidence type="ECO:0000313" key="5">
    <source>
        <dbReference type="Proteomes" id="UP000316905"/>
    </source>
</evidence>
<reference evidence="4 5" key="1">
    <citation type="journal article" date="2015" name="Stand. Genomic Sci.">
        <title>Genomic Encyclopedia of Bacterial and Archaeal Type Strains, Phase III: the genomes of soil and plant-associated and newly described type strains.</title>
        <authorList>
            <person name="Whitman W.B."/>
            <person name="Woyke T."/>
            <person name="Klenk H.P."/>
            <person name="Zhou Y."/>
            <person name="Lilburn T.G."/>
            <person name="Beck B.J."/>
            <person name="De Vos P."/>
            <person name="Vandamme P."/>
            <person name="Eisen J.A."/>
            <person name="Garrity G."/>
            <person name="Hugenholtz P."/>
            <person name="Kyrpides N.C."/>
        </authorList>
    </citation>
    <scope>NUCLEOTIDE SEQUENCE [LARGE SCALE GENOMIC DNA]</scope>
    <source>
        <strain evidence="4 5">CGMCC 1.6858</strain>
    </source>
</reference>
<feature type="coiled-coil region" evidence="1">
    <location>
        <begin position="116"/>
        <end position="173"/>
    </location>
</feature>
<keyword evidence="5" id="KW-1185">Reference proteome</keyword>
<accession>A0A562QEA1</accession>
<organism evidence="4 5">
    <name type="scientific">Pseudomonas duriflava</name>
    <dbReference type="NCBI Taxonomy" id="459528"/>
    <lineage>
        <taxon>Bacteria</taxon>
        <taxon>Pseudomonadati</taxon>
        <taxon>Pseudomonadota</taxon>
        <taxon>Gammaproteobacteria</taxon>
        <taxon>Pseudomonadales</taxon>
        <taxon>Pseudomonadaceae</taxon>
        <taxon>Pseudomonas</taxon>
    </lineage>
</organism>
<dbReference type="AlphaFoldDB" id="A0A562QEA1"/>
<feature type="chain" id="PRO_5021776938" evidence="2">
    <location>
        <begin position="28"/>
        <end position="173"/>
    </location>
</feature>
<dbReference type="Gene3D" id="1.20.1260.10">
    <property type="match status" value="1"/>
</dbReference>
<evidence type="ECO:0000313" key="4">
    <source>
        <dbReference type="EMBL" id="TWI55078.1"/>
    </source>
</evidence>
<feature type="signal peptide" evidence="2">
    <location>
        <begin position="1"/>
        <end position="27"/>
    </location>
</feature>
<protein>
    <submittedName>
        <fullName evidence="4">Putative membrane protein</fullName>
    </submittedName>
</protein>
<dbReference type="Proteomes" id="UP000316905">
    <property type="component" value="Unassembled WGS sequence"/>
</dbReference>
<keyword evidence="2" id="KW-0732">Signal</keyword>
<dbReference type="Pfam" id="PF13628">
    <property type="entry name" value="DUF4142"/>
    <property type="match status" value="1"/>
</dbReference>
<dbReference type="PANTHER" id="PTHR38593">
    <property type="entry name" value="BLR2558 PROTEIN"/>
    <property type="match status" value="1"/>
</dbReference>
<name>A0A562QEA1_9PSED</name>
<dbReference type="EMBL" id="VLKY01000005">
    <property type="protein sequence ID" value="TWI55078.1"/>
    <property type="molecule type" value="Genomic_DNA"/>
</dbReference>
<keyword evidence="1" id="KW-0175">Coiled coil</keyword>
<evidence type="ECO:0000259" key="3">
    <source>
        <dbReference type="Pfam" id="PF13628"/>
    </source>
</evidence>
<sequence length="173" mass="18996">MMKMPTKTLLAGSLSLLLGAMATTTYAADLSPAEFVNQASALGMAEIETAKMAKEKGSSPDVNTFAQKMIDDHTASNKQLSEIAKQKKLEVSTEADLMDKAKAMILKVRQGESFDVAYANNQVESHEKTIELYRQEAESGQDSELKSFAKSTLPTLEHHLKMAKALLEQQEKQ</sequence>
<dbReference type="InterPro" id="IPR025419">
    <property type="entry name" value="DUF4142"/>
</dbReference>
<dbReference type="InterPro" id="IPR012347">
    <property type="entry name" value="Ferritin-like"/>
</dbReference>
<gene>
    <name evidence="4" type="ORF">IQ22_01990</name>
</gene>
<evidence type="ECO:0000256" key="1">
    <source>
        <dbReference type="SAM" id="Coils"/>
    </source>
</evidence>
<comment type="caution">
    <text evidence="4">The sequence shown here is derived from an EMBL/GenBank/DDBJ whole genome shotgun (WGS) entry which is preliminary data.</text>
</comment>
<evidence type="ECO:0000256" key="2">
    <source>
        <dbReference type="SAM" id="SignalP"/>
    </source>
</evidence>